<evidence type="ECO:0000256" key="1">
    <source>
        <dbReference type="ARBA" id="ARBA00009375"/>
    </source>
</evidence>
<dbReference type="RefSeq" id="WP_015797897.1">
    <property type="nucleotide sequence ID" value="NC_013124.1"/>
</dbReference>
<evidence type="ECO:0000313" key="6">
    <source>
        <dbReference type="EMBL" id="ACU53396.1"/>
    </source>
</evidence>
<evidence type="ECO:0000313" key="7">
    <source>
        <dbReference type="Proteomes" id="UP000000771"/>
    </source>
</evidence>
<comment type="catalytic activity">
    <reaction evidence="4">
        <text>uridine(38/39/40) in tRNA = pseudouridine(38/39/40) in tRNA</text>
        <dbReference type="Rhea" id="RHEA:22376"/>
        <dbReference type="Rhea" id="RHEA-COMP:10085"/>
        <dbReference type="Rhea" id="RHEA-COMP:10087"/>
        <dbReference type="ChEBI" id="CHEBI:65314"/>
        <dbReference type="ChEBI" id="CHEBI:65315"/>
        <dbReference type="EC" id="5.4.99.12"/>
    </reaction>
</comment>
<feature type="domain" description="Pseudouridine synthase I TruA alpha/beta" evidence="5">
    <location>
        <begin position="155"/>
        <end position="252"/>
    </location>
</feature>
<keyword evidence="2 4" id="KW-0819">tRNA processing</keyword>
<dbReference type="EMBL" id="CP001631">
    <property type="protein sequence ID" value="ACU53396.1"/>
    <property type="molecule type" value="Genomic_DNA"/>
</dbReference>
<dbReference type="EC" id="5.4.99.12" evidence="4"/>
<dbReference type="PANTHER" id="PTHR11142:SF0">
    <property type="entry name" value="TRNA PSEUDOURIDINE SYNTHASE-LIKE 1"/>
    <property type="match status" value="1"/>
</dbReference>
<gene>
    <name evidence="6" type="ordered locus">Afer_0428</name>
</gene>
<dbReference type="eggNOG" id="COG0101">
    <property type="taxonomic scope" value="Bacteria"/>
</dbReference>
<dbReference type="KEGG" id="afo:Afer_0428"/>
<organism evidence="6 7">
    <name type="scientific">Acidimicrobium ferrooxidans (strain DSM 10331 / JCM 15462 / NBRC 103882 / ICP)</name>
    <dbReference type="NCBI Taxonomy" id="525909"/>
    <lineage>
        <taxon>Bacteria</taxon>
        <taxon>Bacillati</taxon>
        <taxon>Actinomycetota</taxon>
        <taxon>Acidimicrobiia</taxon>
        <taxon>Acidimicrobiales</taxon>
        <taxon>Acidimicrobiaceae</taxon>
        <taxon>Acidimicrobium</taxon>
    </lineage>
</organism>
<sequence length="294" mass="31891">MGAVETLLLVVGYDGREFAGAAPQPGVRTVVGALRSALELVLQRPTSLAIAGRTDAGVHARAQLVSVPLQPGERARLGDVERLCGRLGRLAGRGLWVRSAGVLPGSVDARRVARWRHYLYRLDLGHGDRRGRVILEPTAWACGPLELDVLAGALATLRGDLDATGLCRAGAAGGYRRRVLSTRVWARARDRVDVSVIGVSFCHEFVRRAVGNAVAVAQGRLDGERWREGVDRGERALLATVAPPWGLSLWRVGLEDGWEWSEERLARLGSDADWRTLDPREEPAVWGAARGADR</sequence>
<dbReference type="AlphaFoldDB" id="C7M302"/>
<dbReference type="SUPFAM" id="SSF55120">
    <property type="entry name" value="Pseudouridine synthase"/>
    <property type="match status" value="1"/>
</dbReference>
<dbReference type="GO" id="GO:0003723">
    <property type="term" value="F:RNA binding"/>
    <property type="evidence" value="ECO:0007669"/>
    <property type="project" value="InterPro"/>
</dbReference>
<dbReference type="PANTHER" id="PTHR11142">
    <property type="entry name" value="PSEUDOURIDYLATE SYNTHASE"/>
    <property type="match status" value="1"/>
</dbReference>
<dbReference type="InterPro" id="IPR020103">
    <property type="entry name" value="PsdUridine_synth_cat_dom_sf"/>
</dbReference>
<reference evidence="6 7" key="1">
    <citation type="journal article" date="2009" name="Stand. Genomic Sci.">
        <title>Complete genome sequence of Acidimicrobium ferrooxidans type strain (ICP).</title>
        <authorList>
            <person name="Clum A."/>
            <person name="Nolan M."/>
            <person name="Lang E."/>
            <person name="Glavina Del Rio T."/>
            <person name="Tice H."/>
            <person name="Copeland A."/>
            <person name="Cheng J.F."/>
            <person name="Lucas S."/>
            <person name="Chen F."/>
            <person name="Bruce D."/>
            <person name="Goodwin L."/>
            <person name="Pitluck S."/>
            <person name="Ivanova N."/>
            <person name="Mavrommatis K."/>
            <person name="Mikhailova N."/>
            <person name="Pati A."/>
            <person name="Chen A."/>
            <person name="Palaniappan K."/>
            <person name="Goker M."/>
            <person name="Spring S."/>
            <person name="Land M."/>
            <person name="Hauser L."/>
            <person name="Chang Y.J."/>
            <person name="Jeffries C.C."/>
            <person name="Chain P."/>
            <person name="Bristow J."/>
            <person name="Eisen J.A."/>
            <person name="Markowitz V."/>
            <person name="Hugenholtz P."/>
            <person name="Kyrpides N.C."/>
            <person name="Klenk H.P."/>
            <person name="Lapidus A."/>
        </authorList>
    </citation>
    <scope>NUCLEOTIDE SEQUENCE [LARGE SCALE GENOMIC DNA]</scope>
    <source>
        <strain evidence="7">DSM 10331 / JCM 15462 / NBRC 103882 / ICP</strain>
    </source>
</reference>
<dbReference type="HOGENOM" id="CLU_014673_0_2_11"/>
<dbReference type="GO" id="GO:0031119">
    <property type="term" value="P:tRNA pseudouridine synthesis"/>
    <property type="evidence" value="ECO:0007669"/>
    <property type="project" value="TreeGrafter"/>
</dbReference>
<evidence type="ECO:0000259" key="5">
    <source>
        <dbReference type="Pfam" id="PF01416"/>
    </source>
</evidence>
<dbReference type="InterPro" id="IPR020097">
    <property type="entry name" value="PsdUridine_synth_TruA_a/b_dom"/>
</dbReference>
<dbReference type="STRING" id="525909.Afer_0428"/>
<dbReference type="Gene3D" id="3.30.70.660">
    <property type="entry name" value="Pseudouridine synthase I, catalytic domain, C-terminal subdomain"/>
    <property type="match status" value="1"/>
</dbReference>
<comment type="similarity">
    <text evidence="1 4">Belongs to the tRNA pseudouridine synthase TruA family.</text>
</comment>
<dbReference type="Gene3D" id="3.30.70.580">
    <property type="entry name" value="Pseudouridine synthase I, catalytic domain, N-terminal subdomain"/>
    <property type="match status" value="1"/>
</dbReference>
<evidence type="ECO:0000256" key="4">
    <source>
        <dbReference type="RuleBase" id="RU003792"/>
    </source>
</evidence>
<proteinExistence type="inferred from homology"/>
<evidence type="ECO:0000256" key="3">
    <source>
        <dbReference type="ARBA" id="ARBA00023235"/>
    </source>
</evidence>
<dbReference type="Proteomes" id="UP000000771">
    <property type="component" value="Chromosome"/>
</dbReference>
<protein>
    <recommendedName>
        <fullName evidence="4">tRNA pseudouridine synthase</fullName>
        <ecNumber evidence="4">5.4.99.12</ecNumber>
    </recommendedName>
</protein>
<dbReference type="InterPro" id="IPR020094">
    <property type="entry name" value="TruA/RsuA/RluB/E/F_N"/>
</dbReference>
<evidence type="ECO:0000256" key="2">
    <source>
        <dbReference type="ARBA" id="ARBA00022694"/>
    </source>
</evidence>
<dbReference type="Pfam" id="PF01416">
    <property type="entry name" value="PseudoU_synth_1"/>
    <property type="match status" value="1"/>
</dbReference>
<keyword evidence="3 4" id="KW-0413">Isomerase</keyword>
<dbReference type="InterPro" id="IPR020095">
    <property type="entry name" value="PsdUridine_synth_TruA_C"/>
</dbReference>
<accession>C7M302</accession>
<keyword evidence="7" id="KW-1185">Reference proteome</keyword>
<name>C7M302_ACIFD</name>
<dbReference type="GO" id="GO:0160147">
    <property type="term" value="F:tRNA pseudouridine(38-40) synthase activity"/>
    <property type="evidence" value="ECO:0007669"/>
    <property type="project" value="UniProtKB-EC"/>
</dbReference>
<dbReference type="InterPro" id="IPR001406">
    <property type="entry name" value="PsdUridine_synth_TruA"/>
</dbReference>